<dbReference type="Proteomes" id="UP000287910">
    <property type="component" value="Unassembled WGS sequence"/>
</dbReference>
<dbReference type="EMBL" id="RYYR01000041">
    <property type="protein sequence ID" value="RUL47284.1"/>
    <property type="molecule type" value="Genomic_DNA"/>
</dbReference>
<keyword evidence="5" id="KW-1185">Reference proteome</keyword>
<organism evidence="4 5">
    <name type="scientific">Lysinibacillus antri</name>
    <dbReference type="NCBI Taxonomy" id="2498145"/>
    <lineage>
        <taxon>Bacteria</taxon>
        <taxon>Bacillati</taxon>
        <taxon>Bacillota</taxon>
        <taxon>Bacilli</taxon>
        <taxon>Bacillales</taxon>
        <taxon>Bacillaceae</taxon>
        <taxon>Lysinibacillus</taxon>
    </lineage>
</organism>
<name>A0A432L741_9BACI</name>
<dbReference type="Gene3D" id="3.40.630.30">
    <property type="match status" value="1"/>
</dbReference>
<dbReference type="PANTHER" id="PTHR43420">
    <property type="entry name" value="ACETYLTRANSFERASE"/>
    <property type="match status" value="1"/>
</dbReference>
<evidence type="ECO:0000259" key="3">
    <source>
        <dbReference type="PROSITE" id="PS51186"/>
    </source>
</evidence>
<dbReference type="RefSeq" id="WP_126660692.1">
    <property type="nucleotide sequence ID" value="NZ_RYYR01000041.1"/>
</dbReference>
<dbReference type="CDD" id="cd04301">
    <property type="entry name" value="NAT_SF"/>
    <property type="match status" value="1"/>
</dbReference>
<reference evidence="4 5" key="1">
    <citation type="submission" date="2018-12" db="EMBL/GenBank/DDBJ databases">
        <title>Lysinibacillus antri sp. nov., isolated from a cave soil.</title>
        <authorList>
            <person name="Narsing Rao M.P."/>
            <person name="Zhang H."/>
            <person name="Dong Z.-Y."/>
            <person name="Niu X.-K."/>
            <person name="Zhang K."/>
            <person name="Fang B.-Z."/>
            <person name="Kang Y.-Q."/>
            <person name="Xiao M."/>
            <person name="Li W.-J."/>
        </authorList>
    </citation>
    <scope>NUCLEOTIDE SEQUENCE [LARGE SCALE GENOMIC DNA]</scope>
    <source>
        <strain evidence="4 5">SYSU K30002</strain>
    </source>
</reference>
<dbReference type="AlphaFoldDB" id="A0A432L741"/>
<dbReference type="Pfam" id="PF00583">
    <property type="entry name" value="Acetyltransf_1"/>
    <property type="match status" value="1"/>
</dbReference>
<evidence type="ECO:0000256" key="1">
    <source>
        <dbReference type="ARBA" id="ARBA00022679"/>
    </source>
</evidence>
<protein>
    <submittedName>
        <fullName evidence="4">GNAT family N-acetyltransferase</fullName>
    </submittedName>
</protein>
<dbReference type="GO" id="GO:0016747">
    <property type="term" value="F:acyltransferase activity, transferring groups other than amino-acyl groups"/>
    <property type="evidence" value="ECO:0007669"/>
    <property type="project" value="InterPro"/>
</dbReference>
<dbReference type="SUPFAM" id="SSF55729">
    <property type="entry name" value="Acyl-CoA N-acyltransferases (Nat)"/>
    <property type="match status" value="1"/>
</dbReference>
<keyword evidence="2" id="KW-0012">Acyltransferase</keyword>
<dbReference type="PROSITE" id="PS51186">
    <property type="entry name" value="GNAT"/>
    <property type="match status" value="1"/>
</dbReference>
<dbReference type="PANTHER" id="PTHR43420:SF47">
    <property type="entry name" value="N-ACETYLTRANSFERASE DOMAIN-CONTAINING PROTEIN"/>
    <property type="match status" value="1"/>
</dbReference>
<feature type="domain" description="N-acetyltransferase" evidence="3">
    <location>
        <begin position="3"/>
        <end position="172"/>
    </location>
</feature>
<accession>A0A432L741</accession>
<comment type="caution">
    <text evidence="4">The sequence shown here is derived from an EMBL/GenBank/DDBJ whole genome shotgun (WGS) entry which is preliminary data.</text>
</comment>
<keyword evidence="1 4" id="KW-0808">Transferase</keyword>
<dbReference type="InterPro" id="IPR000182">
    <property type="entry name" value="GNAT_dom"/>
</dbReference>
<gene>
    <name evidence="4" type="ORF">EK386_18645</name>
</gene>
<evidence type="ECO:0000256" key="2">
    <source>
        <dbReference type="ARBA" id="ARBA00023315"/>
    </source>
</evidence>
<dbReference type="InterPro" id="IPR016181">
    <property type="entry name" value="Acyl_CoA_acyltransferase"/>
</dbReference>
<evidence type="ECO:0000313" key="5">
    <source>
        <dbReference type="Proteomes" id="UP000287910"/>
    </source>
</evidence>
<proteinExistence type="predicted"/>
<dbReference type="InterPro" id="IPR050680">
    <property type="entry name" value="YpeA/RimI_acetyltransf"/>
</dbReference>
<evidence type="ECO:0000313" key="4">
    <source>
        <dbReference type="EMBL" id="RUL47284.1"/>
    </source>
</evidence>
<sequence>MTTEMKTCTREDLETLQTVSIETFYEAFQEQNSPENMTVYIEKAFTVNQLEQELANPNSQFFFVTVDNDVAGYLKVNMGEAQSEAMGDKSLEIERIYLKAQYQKQGLGKLLFNHAMEIAIAQKKTNIWLGVWEKNDNAIAFYEKMGFVQTGTHAFQMGDEKQTDFIMTKSLL</sequence>